<dbReference type="AlphaFoldDB" id="A0A669CU65"/>
<evidence type="ECO:0000313" key="1">
    <source>
        <dbReference type="Ensembl" id="ENSONIP00000049854.1"/>
    </source>
</evidence>
<name>A0A669CU65_ORENI</name>
<evidence type="ECO:0000313" key="2">
    <source>
        <dbReference type="Proteomes" id="UP000005207"/>
    </source>
</evidence>
<accession>A0A669CU65</accession>
<dbReference type="InParanoid" id="A0A669CU65"/>
<proteinExistence type="predicted"/>
<dbReference type="Proteomes" id="UP000005207">
    <property type="component" value="Linkage group LG3"/>
</dbReference>
<dbReference type="GeneTree" id="ENSGT00940000178595"/>
<protein>
    <submittedName>
        <fullName evidence="1">Uncharacterized protein</fullName>
    </submittedName>
</protein>
<organism evidence="1 2">
    <name type="scientific">Oreochromis niloticus</name>
    <name type="common">Nile tilapia</name>
    <name type="synonym">Tilapia nilotica</name>
    <dbReference type="NCBI Taxonomy" id="8128"/>
    <lineage>
        <taxon>Eukaryota</taxon>
        <taxon>Metazoa</taxon>
        <taxon>Chordata</taxon>
        <taxon>Craniata</taxon>
        <taxon>Vertebrata</taxon>
        <taxon>Euteleostomi</taxon>
        <taxon>Actinopterygii</taxon>
        <taxon>Neopterygii</taxon>
        <taxon>Teleostei</taxon>
        <taxon>Neoteleostei</taxon>
        <taxon>Acanthomorphata</taxon>
        <taxon>Ovalentaria</taxon>
        <taxon>Cichlomorphae</taxon>
        <taxon>Cichliformes</taxon>
        <taxon>Cichlidae</taxon>
        <taxon>African cichlids</taxon>
        <taxon>Pseudocrenilabrinae</taxon>
        <taxon>Oreochromini</taxon>
        <taxon>Oreochromis</taxon>
    </lineage>
</organism>
<dbReference type="Ensembl" id="ENSONIT00000042783.1">
    <property type="protein sequence ID" value="ENSONIP00000049854.1"/>
    <property type="gene ID" value="ENSONIG00000034484.1"/>
</dbReference>
<reference evidence="1" key="2">
    <citation type="submission" date="2025-08" db="UniProtKB">
        <authorList>
            <consortium name="Ensembl"/>
        </authorList>
    </citation>
    <scope>IDENTIFICATION</scope>
</reference>
<dbReference type="OMA" id="FGHNFLF"/>
<reference evidence="2" key="1">
    <citation type="submission" date="2012-01" db="EMBL/GenBank/DDBJ databases">
        <title>The Genome Sequence of Oreochromis niloticus (Nile Tilapia).</title>
        <authorList>
            <consortium name="Broad Institute Genome Assembly Team"/>
            <consortium name="Broad Institute Sequencing Platform"/>
            <person name="Di Palma F."/>
            <person name="Johnson J."/>
            <person name="Lander E.S."/>
            <person name="Lindblad-Toh K."/>
        </authorList>
    </citation>
    <scope>NUCLEOTIDE SEQUENCE [LARGE SCALE GENOMIC DNA]</scope>
</reference>
<sequence>MNGQSPRPSPLDWVDLMEKSAENVQVNIQTLDSIPTEKVINNTFVPQLLKFGHNFLFNGFLYFYGSTHSRFSLKAS</sequence>
<keyword evidence="2" id="KW-1185">Reference proteome</keyword>
<reference evidence="1" key="3">
    <citation type="submission" date="2025-09" db="UniProtKB">
        <authorList>
            <consortium name="Ensembl"/>
        </authorList>
    </citation>
    <scope>IDENTIFICATION</scope>
</reference>